<protein>
    <submittedName>
        <fullName evidence="2">Uncharacterized protein</fullName>
    </submittedName>
</protein>
<keyword evidence="1" id="KW-0812">Transmembrane</keyword>
<feature type="transmembrane region" description="Helical" evidence="1">
    <location>
        <begin position="94"/>
        <end position="118"/>
    </location>
</feature>
<proteinExistence type="predicted"/>
<keyword evidence="3" id="KW-1185">Reference proteome</keyword>
<dbReference type="RefSeq" id="WP_223629797.1">
    <property type="nucleotide sequence ID" value="NZ_JAIQDJ010000012.1"/>
</dbReference>
<feature type="transmembrane region" description="Helical" evidence="1">
    <location>
        <begin position="33"/>
        <end position="50"/>
    </location>
</feature>
<organism evidence="2 3">
    <name type="scientific">Thermomonas beijingensis</name>
    <dbReference type="NCBI Taxonomy" id="2872701"/>
    <lineage>
        <taxon>Bacteria</taxon>
        <taxon>Pseudomonadati</taxon>
        <taxon>Pseudomonadota</taxon>
        <taxon>Gammaproteobacteria</taxon>
        <taxon>Lysobacterales</taxon>
        <taxon>Lysobacteraceae</taxon>
        <taxon>Thermomonas</taxon>
    </lineage>
</organism>
<dbReference type="EMBL" id="JAIQDJ010000012">
    <property type="protein sequence ID" value="MBZ4187128.1"/>
    <property type="molecule type" value="Genomic_DNA"/>
</dbReference>
<evidence type="ECO:0000313" key="3">
    <source>
        <dbReference type="Proteomes" id="UP001430290"/>
    </source>
</evidence>
<sequence>MQQKSRAIIAFLCVGLLMGISTQYPDPFHVPEWLEWILVLAYGFTVFWWYHADRTDRKLKHSTWLSIAMVGLPMVGLPYYLFKSRGLRAGLLSLAGAIGLTAIAVALSAGGAMAVVWIRMQLE</sequence>
<keyword evidence="1" id="KW-0472">Membrane</keyword>
<dbReference type="Proteomes" id="UP001430290">
    <property type="component" value="Unassembled WGS sequence"/>
</dbReference>
<accession>A0ABS7TGY5</accession>
<keyword evidence="1" id="KW-1133">Transmembrane helix</keyword>
<feature type="transmembrane region" description="Helical" evidence="1">
    <location>
        <begin position="62"/>
        <end position="82"/>
    </location>
</feature>
<evidence type="ECO:0000313" key="2">
    <source>
        <dbReference type="EMBL" id="MBZ4187128.1"/>
    </source>
</evidence>
<evidence type="ECO:0000256" key="1">
    <source>
        <dbReference type="SAM" id="Phobius"/>
    </source>
</evidence>
<name>A0ABS7TGY5_9GAMM</name>
<gene>
    <name evidence="2" type="ORF">K7B09_12435</name>
</gene>
<comment type="caution">
    <text evidence="2">The sequence shown here is derived from an EMBL/GenBank/DDBJ whole genome shotgun (WGS) entry which is preliminary data.</text>
</comment>
<reference evidence="2" key="1">
    <citation type="submission" date="2021-09" db="EMBL/GenBank/DDBJ databases">
        <authorList>
            <person name="Wu T."/>
            <person name="Guo S.Z."/>
        </authorList>
    </citation>
    <scope>NUCLEOTIDE SEQUENCE</scope>
    <source>
        <strain evidence="2">RSS-23</strain>
    </source>
</reference>